<name>A0AAD7IP01_9AGAR</name>
<dbReference type="Pfam" id="PF08531">
    <property type="entry name" value="Bac_rhamnosid_N"/>
    <property type="match status" value="1"/>
</dbReference>
<evidence type="ECO:0000259" key="1">
    <source>
        <dbReference type="Pfam" id="PF08531"/>
    </source>
</evidence>
<dbReference type="Gene3D" id="2.60.120.260">
    <property type="entry name" value="Galactose-binding domain-like"/>
    <property type="match status" value="1"/>
</dbReference>
<feature type="domain" description="Bacterial alpha-L-rhamnosidase N-terminal" evidence="1">
    <location>
        <begin position="70"/>
        <end position="196"/>
    </location>
</feature>
<dbReference type="InterPro" id="IPR016007">
    <property type="entry name" value="Alpha_rhamnosid"/>
</dbReference>
<evidence type="ECO:0000313" key="2">
    <source>
        <dbReference type="EMBL" id="KAJ7745843.1"/>
    </source>
</evidence>
<dbReference type="AlphaFoldDB" id="A0AAD7IP01"/>
<proteinExistence type="predicted"/>
<dbReference type="PANTHER" id="PTHR33307:SF6">
    <property type="entry name" value="ALPHA-RHAMNOSIDASE (EUROFUNG)-RELATED"/>
    <property type="match status" value="1"/>
</dbReference>
<dbReference type="InterPro" id="IPR013737">
    <property type="entry name" value="Bac_rhamnosid_N"/>
</dbReference>
<accession>A0AAD7IP01</accession>
<organism evidence="2 3">
    <name type="scientific">Mycena maculata</name>
    <dbReference type="NCBI Taxonomy" id="230809"/>
    <lineage>
        <taxon>Eukaryota</taxon>
        <taxon>Fungi</taxon>
        <taxon>Dikarya</taxon>
        <taxon>Basidiomycota</taxon>
        <taxon>Agaricomycotina</taxon>
        <taxon>Agaricomycetes</taxon>
        <taxon>Agaricomycetidae</taxon>
        <taxon>Agaricales</taxon>
        <taxon>Marasmiineae</taxon>
        <taxon>Mycenaceae</taxon>
        <taxon>Mycena</taxon>
    </lineage>
</organism>
<dbReference type="EMBL" id="JARJLG010000101">
    <property type="protein sequence ID" value="KAJ7745843.1"/>
    <property type="molecule type" value="Genomic_DNA"/>
</dbReference>
<dbReference type="PANTHER" id="PTHR33307">
    <property type="entry name" value="ALPHA-RHAMNOSIDASE (EUROFUNG)"/>
    <property type="match status" value="1"/>
</dbReference>
<reference evidence="2" key="1">
    <citation type="submission" date="2023-03" db="EMBL/GenBank/DDBJ databases">
        <title>Massive genome expansion in bonnet fungi (Mycena s.s.) driven by repeated elements and novel gene families across ecological guilds.</title>
        <authorList>
            <consortium name="Lawrence Berkeley National Laboratory"/>
            <person name="Harder C.B."/>
            <person name="Miyauchi S."/>
            <person name="Viragh M."/>
            <person name="Kuo A."/>
            <person name="Thoen E."/>
            <person name="Andreopoulos B."/>
            <person name="Lu D."/>
            <person name="Skrede I."/>
            <person name="Drula E."/>
            <person name="Henrissat B."/>
            <person name="Morin E."/>
            <person name="Kohler A."/>
            <person name="Barry K."/>
            <person name="LaButti K."/>
            <person name="Morin E."/>
            <person name="Salamov A."/>
            <person name="Lipzen A."/>
            <person name="Mereny Z."/>
            <person name="Hegedus B."/>
            <person name="Baldrian P."/>
            <person name="Stursova M."/>
            <person name="Weitz H."/>
            <person name="Taylor A."/>
            <person name="Grigoriev I.V."/>
            <person name="Nagy L.G."/>
            <person name="Martin F."/>
            <person name="Kauserud H."/>
        </authorList>
    </citation>
    <scope>NUCLEOTIDE SEQUENCE</scope>
    <source>
        <strain evidence="2">CBHHK188m</strain>
    </source>
</reference>
<comment type="caution">
    <text evidence="2">The sequence shown here is derived from an EMBL/GenBank/DDBJ whole genome shotgun (WGS) entry which is preliminary data.</text>
</comment>
<evidence type="ECO:0000313" key="3">
    <source>
        <dbReference type="Proteomes" id="UP001215280"/>
    </source>
</evidence>
<keyword evidence="3" id="KW-1185">Reference proteome</keyword>
<sequence>MGDIPAGFTDLGLDNSGWGVVQALGVYVMQLWAAGVKITDALGEQPTPLLRRAFTLRAKAMRPLPSVCMSDHMLSLGFTKYDTCMQYVMELLAPAGPNIIAAQRGGAYGTVDDNKSMLWLALCIGYVDGSTDVIMSDRSWKVAEGLTHLHDVFGGENYEVSDVTLDWDLPSFDHSAWNMVLVAVPPNGVLCEQGAEVENVVFGGNCSSVQFFSQPVPPSMYELYHLYCCHMPYFFHDFYLYFIEQECNIALTGARTHARRVNYSLMRIVKRCG</sequence>
<dbReference type="Proteomes" id="UP001215280">
    <property type="component" value="Unassembled WGS sequence"/>
</dbReference>
<protein>
    <recommendedName>
        <fullName evidence="1">Bacterial alpha-L-rhamnosidase N-terminal domain-containing protein</fullName>
    </recommendedName>
</protein>
<gene>
    <name evidence="2" type="ORF">DFH07DRAFT_776608</name>
</gene>